<comment type="caution">
    <text evidence="1">The sequence shown here is derived from an EMBL/GenBank/DDBJ whole genome shotgun (WGS) entry which is preliminary data.</text>
</comment>
<dbReference type="STRING" id="157687.HMPREF3180_00603"/>
<dbReference type="InterPro" id="IPR035093">
    <property type="entry name" value="RelE/ParE_toxin_dom_sf"/>
</dbReference>
<evidence type="ECO:0000313" key="1">
    <source>
        <dbReference type="EMBL" id="KXB69061.1"/>
    </source>
</evidence>
<keyword evidence="2" id="KW-1185">Reference proteome</keyword>
<dbReference type="Proteomes" id="UP000070483">
    <property type="component" value="Unassembled WGS sequence"/>
</dbReference>
<accession>A0A134AMX1</accession>
<proteinExistence type="predicted"/>
<name>A0A134AMX1_9FUSO</name>
<protein>
    <submittedName>
        <fullName evidence="1">Toxin-antitoxin system, toxin component, RelE domain protein</fullName>
    </submittedName>
</protein>
<evidence type="ECO:0000313" key="2">
    <source>
        <dbReference type="Proteomes" id="UP000070483"/>
    </source>
</evidence>
<sequence>MKYKVIIREKAEKQLNKLDNSIKLKIMRYIKQNKKIYFRSNVI</sequence>
<dbReference type="SUPFAM" id="SSF143011">
    <property type="entry name" value="RelE-like"/>
    <property type="match status" value="1"/>
</dbReference>
<dbReference type="EMBL" id="LSDD01000036">
    <property type="protein sequence ID" value="KXB69061.1"/>
    <property type="molecule type" value="Genomic_DNA"/>
</dbReference>
<organism evidence="1 2">
    <name type="scientific">Leptotrichia wadei</name>
    <dbReference type="NCBI Taxonomy" id="157687"/>
    <lineage>
        <taxon>Bacteria</taxon>
        <taxon>Fusobacteriati</taxon>
        <taxon>Fusobacteriota</taxon>
        <taxon>Fusobacteriia</taxon>
        <taxon>Fusobacteriales</taxon>
        <taxon>Leptotrichiaceae</taxon>
        <taxon>Leptotrichia</taxon>
    </lineage>
</organism>
<dbReference type="AlphaFoldDB" id="A0A134AMX1"/>
<reference evidence="2" key="1">
    <citation type="submission" date="2016-01" db="EMBL/GenBank/DDBJ databases">
        <authorList>
            <person name="Mitreva M."/>
            <person name="Pepin K.H."/>
            <person name="Mihindukulasuriya K.A."/>
            <person name="Fulton R."/>
            <person name="Fronick C."/>
            <person name="O'Laughlin M."/>
            <person name="Miner T."/>
            <person name="Herter B."/>
            <person name="Rosa B.A."/>
            <person name="Cordes M."/>
            <person name="Tomlinson C."/>
            <person name="Wollam A."/>
            <person name="Palsikar V.B."/>
            <person name="Mardis E.R."/>
            <person name="Wilson R.K."/>
        </authorList>
    </citation>
    <scope>NUCLEOTIDE SEQUENCE [LARGE SCALE GENOMIC DNA]</scope>
    <source>
        <strain evidence="2">KA00185</strain>
    </source>
</reference>
<dbReference type="PATRIC" id="fig|157687.3.peg.602"/>
<gene>
    <name evidence="1" type="ORF">HMPREF3180_00603</name>
</gene>